<dbReference type="EMBL" id="JABTTY010000001">
    <property type="protein sequence ID" value="MBE7525339.1"/>
    <property type="molecule type" value="Genomic_DNA"/>
</dbReference>
<dbReference type="AlphaFoldDB" id="A0A928Y6P7"/>
<dbReference type="Proteomes" id="UP000710385">
    <property type="component" value="Unassembled WGS sequence"/>
</dbReference>
<evidence type="ECO:0000313" key="2">
    <source>
        <dbReference type="Proteomes" id="UP000710385"/>
    </source>
</evidence>
<accession>A0A928Y6P7</accession>
<protein>
    <submittedName>
        <fullName evidence="1">Uncharacterized protein</fullName>
    </submittedName>
</protein>
<evidence type="ECO:0000313" key="1">
    <source>
        <dbReference type="EMBL" id="MBE7525339.1"/>
    </source>
</evidence>
<reference evidence="1" key="1">
    <citation type="submission" date="2020-05" db="EMBL/GenBank/DDBJ databases">
        <title>High-Quality Genomes of Partial-Nitritation/Anammox System by Hierarchical Clustering Based Hybrid Assembly.</title>
        <authorList>
            <person name="Liu L."/>
            <person name="Wang Y."/>
            <person name="Che Y."/>
            <person name="Chen Y."/>
            <person name="Xia Y."/>
            <person name="Luo R."/>
            <person name="Cheng S.H."/>
            <person name="Zheng C."/>
            <person name="Zhang T."/>
        </authorList>
    </citation>
    <scope>NUCLEOTIDE SEQUENCE</scope>
    <source>
        <strain evidence="1">H1_PAT1</strain>
    </source>
</reference>
<gene>
    <name evidence="1" type="ORF">HS096_03050</name>
</gene>
<comment type="caution">
    <text evidence="1">The sequence shown here is derived from an EMBL/GenBank/DDBJ whole genome shotgun (WGS) entry which is preliminary data.</text>
</comment>
<organism evidence="1 2">
    <name type="scientific">candidate division WWE3 bacterium</name>
    <dbReference type="NCBI Taxonomy" id="2053526"/>
    <lineage>
        <taxon>Bacteria</taxon>
        <taxon>Katanobacteria</taxon>
    </lineage>
</organism>
<proteinExistence type="predicted"/>
<sequence length="154" mass="17226">MIKSIFQKAREIPFRVYRASGLRDPARVLGSCLVCRNAVFQGGGEESLIEGEYVHSSCLLNRSADAAWRAACANTANELRPLIGRALGPIPEIALLLKLERRRTPAQDCFGVIVELRKTLNARFDEADRRHQKLRLALDHAMRRLRHALATGPV</sequence>
<name>A0A928Y6P7_UNCKA</name>